<keyword evidence="1" id="KW-0812">Transmembrane</keyword>
<evidence type="ECO:0000313" key="3">
    <source>
        <dbReference type="Proteomes" id="UP000568022"/>
    </source>
</evidence>
<keyword evidence="2" id="KW-0238">DNA-binding</keyword>
<dbReference type="GO" id="GO:0003677">
    <property type="term" value="F:DNA binding"/>
    <property type="evidence" value="ECO:0007669"/>
    <property type="project" value="UniProtKB-KW"/>
</dbReference>
<dbReference type="Proteomes" id="UP000568022">
    <property type="component" value="Unassembled WGS sequence"/>
</dbReference>
<feature type="transmembrane region" description="Helical" evidence="1">
    <location>
        <begin position="6"/>
        <end position="24"/>
    </location>
</feature>
<gene>
    <name evidence="2" type="ORF">FHS32_006632</name>
</gene>
<dbReference type="AlphaFoldDB" id="A0A7W8BX70"/>
<protein>
    <submittedName>
        <fullName evidence="2">DNA-binding GntR family transcriptional regulator</fullName>
    </submittedName>
</protein>
<reference evidence="2 3" key="1">
    <citation type="submission" date="2020-08" db="EMBL/GenBank/DDBJ databases">
        <title>Genomic Encyclopedia of Type Strains, Phase III (KMG-III): the genomes of soil and plant-associated and newly described type strains.</title>
        <authorList>
            <person name="Whitman W."/>
        </authorList>
    </citation>
    <scope>NUCLEOTIDE SEQUENCE [LARGE SCALE GENOMIC DNA]</scope>
    <source>
        <strain evidence="2 3">CECT 3226</strain>
    </source>
</reference>
<proteinExistence type="predicted"/>
<name>A0A7W8BX70_9ACTN</name>
<accession>A0A7W8BX70</accession>
<organism evidence="2 3">
    <name type="scientific">Streptomyces griseoloalbus</name>
    <dbReference type="NCBI Taxonomy" id="67303"/>
    <lineage>
        <taxon>Bacteria</taxon>
        <taxon>Bacillati</taxon>
        <taxon>Actinomycetota</taxon>
        <taxon>Actinomycetes</taxon>
        <taxon>Kitasatosporales</taxon>
        <taxon>Streptomycetaceae</taxon>
        <taxon>Streptomyces</taxon>
    </lineage>
</organism>
<evidence type="ECO:0000256" key="1">
    <source>
        <dbReference type="SAM" id="Phobius"/>
    </source>
</evidence>
<sequence length="120" mass="12871">MNVGEWAAIVGAAGSVLGGGGWFVSRATVRAAQATARANEAAAAIQAAPQARAQEFAVLEATVKRVDEENGSLRGRMSRLESIVRAFAWTTDRWARQMHRAGIEPEPAHPLVDEYNRTGV</sequence>
<comment type="caution">
    <text evidence="2">The sequence shown here is derived from an EMBL/GenBank/DDBJ whole genome shotgun (WGS) entry which is preliminary data.</text>
</comment>
<keyword evidence="3" id="KW-1185">Reference proteome</keyword>
<dbReference type="EMBL" id="JACHJE010000022">
    <property type="protein sequence ID" value="MBB5129838.1"/>
    <property type="molecule type" value="Genomic_DNA"/>
</dbReference>
<keyword evidence="1" id="KW-1133">Transmembrane helix</keyword>
<keyword evidence="1" id="KW-0472">Membrane</keyword>
<evidence type="ECO:0000313" key="2">
    <source>
        <dbReference type="EMBL" id="MBB5129838.1"/>
    </source>
</evidence>